<feature type="transmembrane region" description="Helical" evidence="2">
    <location>
        <begin position="40"/>
        <end position="60"/>
    </location>
</feature>
<dbReference type="EMBL" id="CAMXCT020005007">
    <property type="protein sequence ID" value="CAL1164473.1"/>
    <property type="molecule type" value="Genomic_DNA"/>
</dbReference>
<feature type="compositionally biased region" description="Low complexity" evidence="1">
    <location>
        <begin position="180"/>
        <end position="200"/>
    </location>
</feature>
<organism evidence="3">
    <name type="scientific">Cladocopium goreaui</name>
    <dbReference type="NCBI Taxonomy" id="2562237"/>
    <lineage>
        <taxon>Eukaryota</taxon>
        <taxon>Sar</taxon>
        <taxon>Alveolata</taxon>
        <taxon>Dinophyceae</taxon>
        <taxon>Suessiales</taxon>
        <taxon>Symbiodiniaceae</taxon>
        <taxon>Cladocopium</taxon>
    </lineage>
</organism>
<evidence type="ECO:0000313" key="4">
    <source>
        <dbReference type="EMBL" id="CAL1164473.1"/>
    </source>
</evidence>
<reference evidence="3" key="1">
    <citation type="submission" date="2022-10" db="EMBL/GenBank/DDBJ databases">
        <authorList>
            <person name="Chen Y."/>
            <person name="Dougan E. K."/>
            <person name="Chan C."/>
            <person name="Rhodes N."/>
            <person name="Thang M."/>
        </authorList>
    </citation>
    <scope>NUCLEOTIDE SEQUENCE</scope>
</reference>
<reference evidence="4" key="2">
    <citation type="submission" date="2024-04" db="EMBL/GenBank/DDBJ databases">
        <authorList>
            <person name="Chen Y."/>
            <person name="Shah S."/>
            <person name="Dougan E. K."/>
            <person name="Thang M."/>
            <person name="Chan C."/>
        </authorList>
    </citation>
    <scope>NUCLEOTIDE SEQUENCE [LARGE SCALE GENOMIC DNA]</scope>
</reference>
<dbReference type="OrthoDB" id="424133at2759"/>
<keyword evidence="2" id="KW-0472">Membrane</keyword>
<dbReference type="AlphaFoldDB" id="A0A9P1GFF3"/>
<feature type="compositionally biased region" description="Polar residues" evidence="1">
    <location>
        <begin position="207"/>
        <end position="222"/>
    </location>
</feature>
<evidence type="ECO:0000256" key="2">
    <source>
        <dbReference type="SAM" id="Phobius"/>
    </source>
</evidence>
<protein>
    <submittedName>
        <fullName evidence="5">NADP-dependent alcohol dehydrogenase C 2</fullName>
    </submittedName>
</protein>
<keyword evidence="6" id="KW-1185">Reference proteome</keyword>
<evidence type="ECO:0000313" key="3">
    <source>
        <dbReference type="EMBL" id="CAI4011098.1"/>
    </source>
</evidence>
<proteinExistence type="predicted"/>
<keyword evidence="2" id="KW-1133">Transmembrane helix</keyword>
<feature type="compositionally biased region" description="Basic and acidic residues" evidence="1">
    <location>
        <begin position="224"/>
        <end position="233"/>
    </location>
</feature>
<comment type="caution">
    <text evidence="3">The sequence shown here is derived from an EMBL/GenBank/DDBJ whole genome shotgun (WGS) entry which is preliminary data.</text>
</comment>
<gene>
    <name evidence="3" type="ORF">C1SCF055_LOCUS36294</name>
</gene>
<dbReference type="Proteomes" id="UP001152797">
    <property type="component" value="Unassembled WGS sequence"/>
</dbReference>
<evidence type="ECO:0000313" key="5">
    <source>
        <dbReference type="EMBL" id="CAL4798410.1"/>
    </source>
</evidence>
<name>A0A9P1GFF3_9DINO</name>
<evidence type="ECO:0000313" key="6">
    <source>
        <dbReference type="Proteomes" id="UP001152797"/>
    </source>
</evidence>
<accession>A0A9P1GFF3</accession>
<dbReference type="EMBL" id="CAMXCT010005007">
    <property type="protein sequence ID" value="CAI4011098.1"/>
    <property type="molecule type" value="Genomic_DNA"/>
</dbReference>
<keyword evidence="2" id="KW-0812">Transmembrane</keyword>
<feature type="transmembrane region" description="Helical" evidence="2">
    <location>
        <begin position="88"/>
        <end position="108"/>
    </location>
</feature>
<feature type="region of interest" description="Disordered" evidence="1">
    <location>
        <begin position="168"/>
        <end position="278"/>
    </location>
</feature>
<feature type="transmembrane region" description="Helical" evidence="2">
    <location>
        <begin position="12"/>
        <end position="33"/>
    </location>
</feature>
<dbReference type="EMBL" id="CAMXCT030005007">
    <property type="protein sequence ID" value="CAL4798410.1"/>
    <property type="molecule type" value="Genomic_DNA"/>
</dbReference>
<sequence length="278" mass="29287">MQVSPTVQVLCASWALVGIPMVICAGVGVLYHVDHLLRAFFWYLLFSLPLGIAVPTWLLASGKVCSSVVEDEVQRLGPAFVCGFTESFVFMWMMVAGLVQCYLVYVVWSAAAEISKIPNNSVALTAYANKLQFLASMGLSQMDSKSVPVLNPGYNPFSSLLSEGSRSYGAASHPADAEGAATGRSARSARSAHSAVSARSTGGGGSLSNPQSFFPTPASNFKSEVAKDPHEPAPQEPQQDAAESETPSKAKSPDSAAPGAPQSFFPTPPSNMDFKSTA</sequence>
<evidence type="ECO:0000256" key="1">
    <source>
        <dbReference type="SAM" id="MobiDB-lite"/>
    </source>
</evidence>